<dbReference type="OrthoDB" id="9765571at2"/>
<dbReference type="Proteomes" id="UP000184436">
    <property type="component" value="Unassembled WGS sequence"/>
</dbReference>
<accession>A0A1M4Y3M7</accession>
<dbReference type="SUPFAM" id="SSF56935">
    <property type="entry name" value="Porins"/>
    <property type="match status" value="1"/>
</dbReference>
<feature type="signal peptide" evidence="1">
    <location>
        <begin position="1"/>
        <end position="22"/>
    </location>
</feature>
<name>A0A1M4Y3M7_9BACE</name>
<feature type="chain" id="PRO_5030031201" description="Outer membrane protein transport protein (OMPP1/FadL/TodX)" evidence="1">
    <location>
        <begin position="23"/>
        <end position="535"/>
    </location>
</feature>
<keyword evidence="3" id="KW-1185">Reference proteome</keyword>
<evidence type="ECO:0000313" key="2">
    <source>
        <dbReference type="EMBL" id="SHF00298.1"/>
    </source>
</evidence>
<proteinExistence type="predicted"/>
<keyword evidence="1" id="KW-0732">Signal</keyword>
<dbReference type="STRING" id="871325.SAMN05444349_109104"/>
<dbReference type="Gene3D" id="2.40.160.60">
    <property type="entry name" value="Outer membrane protein transport protein (OMPP1/FadL/TodX)"/>
    <property type="match status" value="1"/>
</dbReference>
<organism evidence="2 3">
    <name type="scientific">Bacteroides faecichinchillae</name>
    <dbReference type="NCBI Taxonomy" id="871325"/>
    <lineage>
        <taxon>Bacteria</taxon>
        <taxon>Pseudomonadati</taxon>
        <taxon>Bacteroidota</taxon>
        <taxon>Bacteroidia</taxon>
        <taxon>Bacteroidales</taxon>
        <taxon>Bacteroidaceae</taxon>
        <taxon>Bacteroides</taxon>
    </lineage>
</organism>
<evidence type="ECO:0000313" key="3">
    <source>
        <dbReference type="Proteomes" id="UP000184436"/>
    </source>
</evidence>
<dbReference type="RefSeq" id="WP_025074457.1">
    <property type="nucleotide sequence ID" value="NZ_FQVD01000009.1"/>
</dbReference>
<evidence type="ECO:0008006" key="4">
    <source>
        <dbReference type="Google" id="ProtNLM"/>
    </source>
</evidence>
<sequence>MKNIGKLTLIGVLLFCMGSVYAQPTIYDANRWMGSDLNGTARFIGMGGAMGALGGDISTMGTNPAGIGIYRSNDAMLSFGFTNIGSKQSGGGPSVDKFRGSFDNAGFILSTKIGNYSSLRFVNFGFNYRRTKSFDKNMVMNGIFGSSQTETMAGMLNYNDKGQYAPFPVETLNRKDAYTNPDIPWLGLLGYDAHLAVPEYLENTENPEEGELFNGYLSYFNNGDKVRQAYTARERGGLHSYDFNVSFNFYDRFYLGATIGAYSIDYKRTSLYKEDFTDKQGNEQGGYDLGNDFWSDGSGVDLKLGFIWRPIESSSFRIGGAIHTPTFYSITESNRAFIDYDLNVEGVAPGFAEPVDRNSNPMDGEFKYRLVTPWKFNLSTGYTFGSVAAVGLEYEYMDYSSAKIKTPDGEELQQTDDVKTMMDGVHTLRAGVEFKLAPEFAFRLGYNHVTASMKSSAFKYLQDNSIRTDTEYSNAGATNNYTLGCGYRGEMFYVDMAYQYSQYKEDFYAFYNKYLEGTELKNNNHKVVLTVGLRF</sequence>
<dbReference type="AlphaFoldDB" id="A0A1M4Y3M7"/>
<reference evidence="2 3" key="1">
    <citation type="submission" date="2016-11" db="EMBL/GenBank/DDBJ databases">
        <authorList>
            <person name="Jaros S."/>
            <person name="Januszkiewicz K."/>
            <person name="Wedrychowicz H."/>
        </authorList>
    </citation>
    <scope>NUCLEOTIDE SEQUENCE [LARGE SCALE GENOMIC DNA]</scope>
    <source>
        <strain evidence="2 3">DSM 26883</strain>
    </source>
</reference>
<gene>
    <name evidence="2" type="ORF">SAMN05444349_109104</name>
</gene>
<dbReference type="EMBL" id="FQVD01000009">
    <property type="protein sequence ID" value="SHF00298.1"/>
    <property type="molecule type" value="Genomic_DNA"/>
</dbReference>
<protein>
    <recommendedName>
        <fullName evidence="4">Outer membrane protein transport protein (OMPP1/FadL/TodX)</fullName>
    </recommendedName>
</protein>
<evidence type="ECO:0000256" key="1">
    <source>
        <dbReference type="SAM" id="SignalP"/>
    </source>
</evidence>